<dbReference type="Gene3D" id="3.40.50.1820">
    <property type="entry name" value="alpha/beta hydrolase"/>
    <property type="match status" value="1"/>
</dbReference>
<evidence type="ECO:0000259" key="2">
    <source>
        <dbReference type="Pfam" id="PF07859"/>
    </source>
</evidence>
<dbReference type="OrthoDB" id="7821637at2"/>
<accession>A0A4R1NLS8</accession>
<protein>
    <submittedName>
        <fullName evidence="3">Alpha/beta hydrolase family protein</fullName>
    </submittedName>
</protein>
<dbReference type="InterPro" id="IPR050300">
    <property type="entry name" value="GDXG_lipolytic_enzyme"/>
</dbReference>
<dbReference type="InterPro" id="IPR013094">
    <property type="entry name" value="AB_hydrolase_3"/>
</dbReference>
<dbReference type="RefSeq" id="WP_132859379.1">
    <property type="nucleotide sequence ID" value="NZ_SMGR01000001.1"/>
</dbReference>
<reference evidence="3 4" key="1">
    <citation type="submission" date="2019-03" db="EMBL/GenBank/DDBJ databases">
        <title>Genomic Encyclopedia of Archaeal and Bacterial Type Strains, Phase II (KMG-II): from individual species to whole genera.</title>
        <authorList>
            <person name="Goeker M."/>
        </authorList>
    </citation>
    <scope>NUCLEOTIDE SEQUENCE [LARGE SCALE GENOMIC DNA]</scope>
    <source>
        <strain evidence="3 4">DSM 26433</strain>
    </source>
</reference>
<dbReference type="Proteomes" id="UP000295673">
    <property type="component" value="Unassembled WGS sequence"/>
</dbReference>
<comment type="caution">
    <text evidence="3">The sequence shown here is derived from an EMBL/GenBank/DDBJ whole genome shotgun (WGS) entry which is preliminary data.</text>
</comment>
<dbReference type="Pfam" id="PF07859">
    <property type="entry name" value="Abhydrolase_3"/>
    <property type="match status" value="1"/>
</dbReference>
<name>A0A4R1NLS8_9RHOB</name>
<sequence length="267" mass="28427">MRTIADIIYDERHGTPLALDLFLPNGPASAVVLHAHGGGFFKGGRKSERTTRFARQLTGEGLAMAAVSYRLGTPMHVLEASTRRAVKQNRRKSQTAGLSTANRLMGAAFEAARQDISQAMIFLNNCRATHEITSHKLAILGISAGGIAGLALAHPAANLPTCTRPNAVIALGSALLHPWALDPEGPPCLMIHSHYDRVINPTNAKLAKEAAERAHAPVRVLTCARKGHNAPAQALLDDGAPDGTPYWAIMMEMFREAGLLSPSRAGA</sequence>
<dbReference type="PANTHER" id="PTHR48081">
    <property type="entry name" value="AB HYDROLASE SUPERFAMILY PROTEIN C4A8.06C"/>
    <property type="match status" value="1"/>
</dbReference>
<feature type="domain" description="Alpha/beta hydrolase fold-3" evidence="2">
    <location>
        <begin position="32"/>
        <end position="180"/>
    </location>
</feature>
<keyword evidence="1 3" id="KW-0378">Hydrolase</keyword>
<dbReference type="EMBL" id="SMGR01000001">
    <property type="protein sequence ID" value="TCL09337.1"/>
    <property type="molecule type" value="Genomic_DNA"/>
</dbReference>
<evidence type="ECO:0000256" key="1">
    <source>
        <dbReference type="ARBA" id="ARBA00022801"/>
    </source>
</evidence>
<keyword evidence="4" id="KW-1185">Reference proteome</keyword>
<organism evidence="3 4">
    <name type="scientific">Shimia isoporae</name>
    <dbReference type="NCBI Taxonomy" id="647720"/>
    <lineage>
        <taxon>Bacteria</taxon>
        <taxon>Pseudomonadati</taxon>
        <taxon>Pseudomonadota</taxon>
        <taxon>Alphaproteobacteria</taxon>
        <taxon>Rhodobacterales</taxon>
        <taxon>Roseobacteraceae</taxon>
    </lineage>
</organism>
<proteinExistence type="predicted"/>
<dbReference type="GO" id="GO:0016787">
    <property type="term" value="F:hydrolase activity"/>
    <property type="evidence" value="ECO:0007669"/>
    <property type="project" value="UniProtKB-KW"/>
</dbReference>
<gene>
    <name evidence="3" type="ORF">BXY66_1382</name>
</gene>
<dbReference type="AlphaFoldDB" id="A0A4R1NLS8"/>
<evidence type="ECO:0000313" key="3">
    <source>
        <dbReference type="EMBL" id="TCL09337.1"/>
    </source>
</evidence>
<evidence type="ECO:0000313" key="4">
    <source>
        <dbReference type="Proteomes" id="UP000295673"/>
    </source>
</evidence>
<dbReference type="SUPFAM" id="SSF53474">
    <property type="entry name" value="alpha/beta-Hydrolases"/>
    <property type="match status" value="1"/>
</dbReference>
<dbReference type="InterPro" id="IPR029058">
    <property type="entry name" value="AB_hydrolase_fold"/>
</dbReference>